<dbReference type="STRING" id="1165861.A0A0L0V2Q7"/>
<keyword evidence="3" id="KW-1185">Reference proteome</keyword>
<evidence type="ECO:0000313" key="3">
    <source>
        <dbReference type="Proteomes" id="UP000054564"/>
    </source>
</evidence>
<dbReference type="Proteomes" id="UP000054564">
    <property type="component" value="Unassembled WGS sequence"/>
</dbReference>
<evidence type="ECO:0000313" key="2">
    <source>
        <dbReference type="EMBL" id="KNE93578.1"/>
    </source>
</evidence>
<gene>
    <name evidence="2" type="ORF">PSTG_13027</name>
</gene>
<feature type="region of interest" description="Disordered" evidence="1">
    <location>
        <begin position="100"/>
        <end position="124"/>
    </location>
</feature>
<evidence type="ECO:0000256" key="1">
    <source>
        <dbReference type="SAM" id="MobiDB-lite"/>
    </source>
</evidence>
<proteinExistence type="predicted"/>
<dbReference type="AlphaFoldDB" id="A0A0L0V2Q7"/>
<sequence>MAEWLQVEVNRRQPLEAKLTAPEADKVFKLAEYDEEISNDVHWELSSRFLVPPILEVFPDPAQQEITIHPKMLQALKMKTKVLSIEKALLLAQSPQHDQKAIGLSTPLRDRTADAEHGKGQSYM</sequence>
<feature type="compositionally biased region" description="Basic and acidic residues" evidence="1">
    <location>
        <begin position="108"/>
        <end position="124"/>
    </location>
</feature>
<comment type="caution">
    <text evidence="2">The sequence shown here is derived from an EMBL/GenBank/DDBJ whole genome shotgun (WGS) entry which is preliminary data.</text>
</comment>
<name>A0A0L0V2Q7_9BASI</name>
<dbReference type="EMBL" id="AJIL01000134">
    <property type="protein sequence ID" value="KNE93578.1"/>
    <property type="molecule type" value="Genomic_DNA"/>
</dbReference>
<organism evidence="2 3">
    <name type="scientific">Puccinia striiformis f. sp. tritici PST-78</name>
    <dbReference type="NCBI Taxonomy" id="1165861"/>
    <lineage>
        <taxon>Eukaryota</taxon>
        <taxon>Fungi</taxon>
        <taxon>Dikarya</taxon>
        <taxon>Basidiomycota</taxon>
        <taxon>Pucciniomycotina</taxon>
        <taxon>Pucciniomycetes</taxon>
        <taxon>Pucciniales</taxon>
        <taxon>Pucciniaceae</taxon>
        <taxon>Puccinia</taxon>
    </lineage>
</organism>
<reference evidence="3" key="1">
    <citation type="submission" date="2014-03" db="EMBL/GenBank/DDBJ databases">
        <title>The Genome Sequence of Puccinia striiformis f. sp. tritici PST-78.</title>
        <authorList>
            <consortium name="The Broad Institute Genome Sequencing Platform"/>
            <person name="Cuomo C."/>
            <person name="Hulbert S."/>
            <person name="Chen X."/>
            <person name="Walker B."/>
            <person name="Young S.K."/>
            <person name="Zeng Q."/>
            <person name="Gargeya S."/>
            <person name="Fitzgerald M."/>
            <person name="Haas B."/>
            <person name="Abouelleil A."/>
            <person name="Alvarado L."/>
            <person name="Arachchi H.M."/>
            <person name="Berlin A.M."/>
            <person name="Chapman S.B."/>
            <person name="Goldberg J."/>
            <person name="Griggs A."/>
            <person name="Gujja S."/>
            <person name="Hansen M."/>
            <person name="Howarth C."/>
            <person name="Imamovic A."/>
            <person name="Larimer J."/>
            <person name="McCowan C."/>
            <person name="Montmayeur A."/>
            <person name="Murphy C."/>
            <person name="Neiman D."/>
            <person name="Pearson M."/>
            <person name="Priest M."/>
            <person name="Roberts A."/>
            <person name="Saif S."/>
            <person name="Shea T."/>
            <person name="Sisk P."/>
            <person name="Sykes S."/>
            <person name="Wortman J."/>
            <person name="Nusbaum C."/>
            <person name="Birren B."/>
        </authorList>
    </citation>
    <scope>NUCLEOTIDE SEQUENCE [LARGE SCALE GENOMIC DNA]</scope>
    <source>
        <strain evidence="3">race PST-78</strain>
    </source>
</reference>
<protein>
    <submittedName>
        <fullName evidence="2">Uncharacterized protein</fullName>
    </submittedName>
</protein>
<accession>A0A0L0V2Q7</accession>